<keyword evidence="1" id="KW-0433">Leucine-rich repeat</keyword>
<dbReference type="InterPro" id="IPR003591">
    <property type="entry name" value="Leu-rich_rpt_typical-subtyp"/>
</dbReference>
<feature type="compositionally biased region" description="Basic and acidic residues" evidence="3">
    <location>
        <begin position="190"/>
        <end position="208"/>
    </location>
</feature>
<dbReference type="PROSITE" id="PS01208">
    <property type="entry name" value="VWFC_1"/>
    <property type="match status" value="1"/>
</dbReference>
<dbReference type="InterPro" id="IPR001007">
    <property type="entry name" value="VWF_dom"/>
</dbReference>
<feature type="region of interest" description="Disordered" evidence="3">
    <location>
        <begin position="348"/>
        <end position="367"/>
    </location>
</feature>
<feature type="signal peptide" evidence="4">
    <location>
        <begin position="1"/>
        <end position="22"/>
    </location>
</feature>
<feature type="region of interest" description="Disordered" evidence="3">
    <location>
        <begin position="190"/>
        <end position="283"/>
    </location>
</feature>
<dbReference type="SUPFAM" id="SSF57603">
    <property type="entry name" value="FnI-like domain"/>
    <property type="match status" value="1"/>
</dbReference>
<keyword evidence="4" id="KW-0732">Signal</keyword>
<evidence type="ECO:0000256" key="1">
    <source>
        <dbReference type="ARBA" id="ARBA00022614"/>
    </source>
</evidence>
<dbReference type="Gene3D" id="6.20.200.20">
    <property type="match status" value="1"/>
</dbReference>
<reference evidence="6" key="1">
    <citation type="submission" date="2021-01" db="EMBL/GenBank/DDBJ databases">
        <authorList>
            <person name="Zahm M."/>
            <person name="Roques C."/>
            <person name="Cabau C."/>
            <person name="Klopp C."/>
            <person name="Donnadieu C."/>
            <person name="Jouanno E."/>
            <person name="Lampietro C."/>
            <person name="Louis A."/>
            <person name="Herpin A."/>
            <person name="Echchiki A."/>
            <person name="Berthelot C."/>
            <person name="Parey E."/>
            <person name="Roest-Crollius H."/>
            <person name="Braasch I."/>
            <person name="Postlethwait J."/>
            <person name="Bobe J."/>
            <person name="Montfort J."/>
            <person name="Bouchez O."/>
            <person name="Begum T."/>
            <person name="Mejri S."/>
            <person name="Adams A."/>
            <person name="Chen W.-J."/>
            <person name="Guiguen Y."/>
        </authorList>
    </citation>
    <scope>NUCLEOTIDE SEQUENCE</scope>
    <source>
        <tissue evidence="6">Blood</tissue>
    </source>
</reference>
<dbReference type="InterPro" id="IPR001611">
    <property type="entry name" value="Leu-rich_rpt"/>
</dbReference>
<dbReference type="Pfam" id="PF00093">
    <property type="entry name" value="VWC"/>
    <property type="match status" value="1"/>
</dbReference>
<dbReference type="FunFam" id="3.80.10.10:FF:000772">
    <property type="entry name" value="Extracellular matrix protein 2"/>
    <property type="match status" value="1"/>
</dbReference>
<dbReference type="PANTHER" id="PTHR46544:SF1">
    <property type="entry name" value="EXTRACELLULAR MATRIX PROTEIN 2"/>
    <property type="match status" value="1"/>
</dbReference>
<name>A0A8T3D228_9TELE</name>
<dbReference type="OrthoDB" id="676979at2759"/>
<evidence type="ECO:0000256" key="4">
    <source>
        <dbReference type="SAM" id="SignalP"/>
    </source>
</evidence>
<dbReference type="InterPro" id="IPR043184">
    <property type="entry name" value="ECM2"/>
</dbReference>
<dbReference type="EMBL" id="JAERUA010000014">
    <property type="protein sequence ID" value="KAI1890386.1"/>
    <property type="molecule type" value="Genomic_DNA"/>
</dbReference>
<comment type="caution">
    <text evidence="6">The sequence shown here is derived from an EMBL/GenBank/DDBJ whole genome shotgun (WGS) entry which is preliminary data.</text>
</comment>
<dbReference type="SMART" id="SM00364">
    <property type="entry name" value="LRR_BAC"/>
    <property type="match status" value="7"/>
</dbReference>
<organism evidence="6 7">
    <name type="scientific">Albula goreensis</name>
    <dbReference type="NCBI Taxonomy" id="1534307"/>
    <lineage>
        <taxon>Eukaryota</taxon>
        <taxon>Metazoa</taxon>
        <taxon>Chordata</taxon>
        <taxon>Craniata</taxon>
        <taxon>Vertebrata</taxon>
        <taxon>Euteleostomi</taxon>
        <taxon>Actinopterygii</taxon>
        <taxon>Neopterygii</taxon>
        <taxon>Teleostei</taxon>
        <taxon>Albuliformes</taxon>
        <taxon>Albulidae</taxon>
        <taxon>Albula</taxon>
    </lineage>
</organism>
<dbReference type="AlphaFoldDB" id="A0A8T3D228"/>
<evidence type="ECO:0000259" key="5">
    <source>
        <dbReference type="PROSITE" id="PS50184"/>
    </source>
</evidence>
<dbReference type="GO" id="GO:0070052">
    <property type="term" value="F:collagen V binding"/>
    <property type="evidence" value="ECO:0007669"/>
    <property type="project" value="TreeGrafter"/>
</dbReference>
<dbReference type="SUPFAM" id="SSF52058">
    <property type="entry name" value="L domain-like"/>
    <property type="match status" value="1"/>
</dbReference>
<dbReference type="Proteomes" id="UP000829720">
    <property type="component" value="Unassembled WGS sequence"/>
</dbReference>
<evidence type="ECO:0000256" key="3">
    <source>
        <dbReference type="SAM" id="MobiDB-lite"/>
    </source>
</evidence>
<dbReference type="GO" id="GO:0008201">
    <property type="term" value="F:heparin binding"/>
    <property type="evidence" value="ECO:0007669"/>
    <property type="project" value="TreeGrafter"/>
</dbReference>
<accession>A0A8T3D228</accession>
<dbReference type="Gene3D" id="3.80.10.10">
    <property type="entry name" value="Ribonuclease Inhibitor"/>
    <property type="match status" value="4"/>
</dbReference>
<keyword evidence="2" id="KW-0677">Repeat</keyword>
<feature type="compositionally biased region" description="Basic and acidic residues" evidence="3">
    <location>
        <begin position="217"/>
        <end position="283"/>
    </location>
</feature>
<keyword evidence="7" id="KW-1185">Reference proteome</keyword>
<evidence type="ECO:0000313" key="6">
    <source>
        <dbReference type="EMBL" id="KAI1890386.1"/>
    </source>
</evidence>
<protein>
    <recommendedName>
        <fullName evidence="5">VWFC domain-containing protein</fullName>
    </recommendedName>
</protein>
<dbReference type="GO" id="GO:0031012">
    <property type="term" value="C:extracellular matrix"/>
    <property type="evidence" value="ECO:0007669"/>
    <property type="project" value="TreeGrafter"/>
</dbReference>
<dbReference type="FunFam" id="3.80.10.10:FF:000284">
    <property type="entry name" value="extracellular matrix protein 2 isoform X1"/>
    <property type="match status" value="1"/>
</dbReference>
<dbReference type="GO" id="GO:0010811">
    <property type="term" value="P:positive regulation of cell-substrate adhesion"/>
    <property type="evidence" value="ECO:0007669"/>
    <property type="project" value="TreeGrafter"/>
</dbReference>
<feature type="domain" description="VWFC" evidence="5">
    <location>
        <begin position="92"/>
        <end position="149"/>
    </location>
</feature>
<dbReference type="FunFam" id="3.80.10.10:FF:000130">
    <property type="entry name" value="extracellular matrix protein 2 isoform X1"/>
    <property type="match status" value="1"/>
</dbReference>
<dbReference type="InterPro" id="IPR032675">
    <property type="entry name" value="LRR_dom_sf"/>
</dbReference>
<dbReference type="SMART" id="SM00369">
    <property type="entry name" value="LRR_TYP"/>
    <property type="match status" value="12"/>
</dbReference>
<dbReference type="PROSITE" id="PS50184">
    <property type="entry name" value="VWFC_2"/>
    <property type="match status" value="1"/>
</dbReference>
<dbReference type="Pfam" id="PF13855">
    <property type="entry name" value="LRR_8"/>
    <property type="match status" value="4"/>
</dbReference>
<dbReference type="PANTHER" id="PTHR46544">
    <property type="entry name" value="EXTRACELLULAR MATRIX PROTEIN 2-RELATED"/>
    <property type="match status" value="1"/>
</dbReference>
<gene>
    <name evidence="6" type="ORF">AGOR_G00153190</name>
</gene>
<proteinExistence type="predicted"/>
<evidence type="ECO:0000256" key="2">
    <source>
        <dbReference type="ARBA" id="ARBA00022737"/>
    </source>
</evidence>
<dbReference type="GO" id="GO:0030198">
    <property type="term" value="P:extracellular matrix organization"/>
    <property type="evidence" value="ECO:0007669"/>
    <property type="project" value="TreeGrafter"/>
</dbReference>
<evidence type="ECO:0000313" key="7">
    <source>
        <dbReference type="Proteomes" id="UP000829720"/>
    </source>
</evidence>
<feature type="chain" id="PRO_5035887480" description="VWFC domain-containing protein" evidence="4">
    <location>
        <begin position="23"/>
        <end position="760"/>
    </location>
</feature>
<dbReference type="PROSITE" id="PS51450">
    <property type="entry name" value="LRR"/>
    <property type="match status" value="2"/>
</dbReference>
<sequence length="760" mass="87424">MKPGAILALSLLLLLGLGLGLAQVEVEKGKRRRGGQRRGRNRSMRQQNTDTLLRLRSVPLTNGDDGASVFIDSYKRVDELESNYNVLPGRKGQCVYQGITMFDKAVWSPKPCLTCLCSRGTVVCDEVSCPRPRCPHTVTPPGECCPVCAPIFVPDAAELSGDFSEHINPSEQGVIAPSTQEEIDQLLRREEQEHREEEERLRKVDSERRRKRKMKRLQAEKQKQLFEERRREEEELREKMEKEEEEEKKREEERLRREEEERKAAVAAEKVRQQRMEEERRLEEERRRRLEVEQRELLRVLEEEMEGMEELEEEMEEMGEELGEELEEEREGEDDEEEVWLRGDVFEMPPRRTAPEGTPPLPAPAVEEDTPRRTLILPPGCVVSDVTVTCENARFTNIPPLSIPELKALSLEGNDITTIPAGAFNGIPNLEWINLGKNKLTSSGIDPQVFRTLKFLTRLYIDGNLLEQIPTELPPSLQELKINENNLRSVDENSLQDLQNLITLELEGNMLSEGNVDPSAFQGLAQLSYLRLGRNYFRTVPQGLPQTLQELYLENNVIEEISESVFNHTRNLNVINLRHNRLEETRIAPLAWINHRHLESIDLSHNRLYHVPSFLPRSLVHLVLVGNQIERIPGYVFAHMEPGIEYLYLSFNKLGSDGIDPVSFFGAFHSMQELFLDHNQLTSVPLAIREMKSLRFLRLNDNKIKNFVDEAICDSLSDDDSNLMTLRLENNFIDPRKISPTAFSCVRSYSSVVLKPQKSQ</sequence>
<dbReference type="SMART" id="SM00214">
    <property type="entry name" value="VWC"/>
    <property type="match status" value="1"/>
</dbReference>